<organism evidence="2 4">
    <name type="scientific">Rotaria socialis</name>
    <dbReference type="NCBI Taxonomy" id="392032"/>
    <lineage>
        <taxon>Eukaryota</taxon>
        <taxon>Metazoa</taxon>
        <taxon>Spiralia</taxon>
        <taxon>Gnathifera</taxon>
        <taxon>Rotifera</taxon>
        <taxon>Eurotatoria</taxon>
        <taxon>Bdelloidea</taxon>
        <taxon>Philodinida</taxon>
        <taxon>Philodinidae</taxon>
        <taxon>Rotaria</taxon>
    </lineage>
</organism>
<evidence type="ECO:0000313" key="4">
    <source>
        <dbReference type="Proteomes" id="UP000663869"/>
    </source>
</evidence>
<dbReference type="EMBL" id="CAJOBQ010001644">
    <property type="protein sequence ID" value="CAF4504297.1"/>
    <property type="molecule type" value="Genomic_DNA"/>
</dbReference>
<keyword evidence="1" id="KW-0472">Membrane</keyword>
<keyword evidence="1" id="KW-0812">Transmembrane</keyword>
<name>A0A818XF11_9BILA</name>
<proteinExistence type="predicted"/>
<protein>
    <submittedName>
        <fullName evidence="2">Uncharacterized protein</fullName>
    </submittedName>
</protein>
<feature type="transmembrane region" description="Helical" evidence="1">
    <location>
        <begin position="20"/>
        <end position="51"/>
    </location>
</feature>
<evidence type="ECO:0000256" key="1">
    <source>
        <dbReference type="SAM" id="Phobius"/>
    </source>
</evidence>
<gene>
    <name evidence="2" type="ORF">FME351_LOCUS30083</name>
    <name evidence="3" type="ORF">TSG867_LOCUS21343</name>
</gene>
<dbReference type="EMBL" id="CAJNYU010004270">
    <property type="protein sequence ID" value="CAF3737862.1"/>
    <property type="molecule type" value="Genomic_DNA"/>
</dbReference>
<keyword evidence="1" id="KW-1133">Transmembrane helix</keyword>
<dbReference type="AlphaFoldDB" id="A0A818XF11"/>
<dbReference type="Proteomes" id="UP000663862">
    <property type="component" value="Unassembled WGS sequence"/>
</dbReference>
<accession>A0A818XF11</accession>
<comment type="caution">
    <text evidence="2">The sequence shown here is derived from an EMBL/GenBank/DDBJ whole genome shotgun (WGS) entry which is preliminary data.</text>
</comment>
<reference evidence="2" key="1">
    <citation type="submission" date="2021-02" db="EMBL/GenBank/DDBJ databases">
        <authorList>
            <person name="Nowell W R."/>
        </authorList>
    </citation>
    <scope>NUCLEOTIDE SEQUENCE</scope>
</reference>
<dbReference type="Proteomes" id="UP000663869">
    <property type="component" value="Unassembled WGS sequence"/>
</dbReference>
<evidence type="ECO:0000313" key="2">
    <source>
        <dbReference type="EMBL" id="CAF3737862.1"/>
    </source>
</evidence>
<evidence type="ECO:0000313" key="3">
    <source>
        <dbReference type="EMBL" id="CAF4504297.1"/>
    </source>
</evidence>
<sequence length="271" mass="29012">MLAVRKLGQQVVRPASNANVGLSGALATCCAIFVLFAIAATIVLSLIPLYVPTKIAERSIAATQSGPVTMQLNTGISVGSRRKRYDPSLLIEVDEAIGYKFGSNSVQSIQIQIENMFVDVTNDAQSITIIEVTITAINTKRKRHTIQKRAGAVAVVQLLFYVNFKSTCSDSCINKAGALLEVALPSRVKTDSIILNNVTIIDDDGKEFGIISSIPIIDLAYLSFIGTKKSKKVHTTPRTTAAVTAEKKTTTTTTSVSTTTLTRITTSTTGK</sequence>